<dbReference type="SUPFAM" id="SSF57997">
    <property type="entry name" value="Tropomyosin"/>
    <property type="match status" value="1"/>
</dbReference>
<feature type="coiled-coil region" evidence="1">
    <location>
        <begin position="326"/>
        <end position="479"/>
    </location>
</feature>
<dbReference type="Proteomes" id="UP000223606">
    <property type="component" value="Chromosome 1"/>
</dbReference>
<accession>A0A2C9D0E3</accession>
<protein>
    <submittedName>
        <fullName evidence="2">Chromosome segregation protein SMC</fullName>
    </submittedName>
</protein>
<dbReference type="Gene3D" id="1.10.287.1490">
    <property type="match status" value="1"/>
</dbReference>
<evidence type="ECO:0000256" key="1">
    <source>
        <dbReference type="SAM" id="Coils"/>
    </source>
</evidence>
<evidence type="ECO:0000313" key="3">
    <source>
        <dbReference type="Proteomes" id="UP000223606"/>
    </source>
</evidence>
<reference evidence="3" key="1">
    <citation type="submission" date="2017-09" db="EMBL/GenBank/DDBJ databases">
        <title>Genome sequence of Nannocystis excedens DSM 71.</title>
        <authorList>
            <person name="Blom J."/>
        </authorList>
    </citation>
    <scope>NUCLEOTIDE SEQUENCE [LARGE SCALE GENOMIC DNA]</scope>
    <source>
        <strain evidence="3">type strain: E19</strain>
    </source>
</reference>
<keyword evidence="1" id="KW-0175">Coiled coil</keyword>
<dbReference type="EMBL" id="LT960614">
    <property type="protein sequence ID" value="SON53693.1"/>
    <property type="molecule type" value="Genomic_DNA"/>
</dbReference>
<dbReference type="Gene3D" id="3.40.50.300">
    <property type="entry name" value="P-loop containing nucleotide triphosphate hydrolases"/>
    <property type="match status" value="1"/>
</dbReference>
<organism evidence="2 3">
    <name type="scientific">Hartmannibacter diazotrophicus</name>
    <dbReference type="NCBI Taxonomy" id="1482074"/>
    <lineage>
        <taxon>Bacteria</taxon>
        <taxon>Pseudomonadati</taxon>
        <taxon>Pseudomonadota</taxon>
        <taxon>Alphaproteobacteria</taxon>
        <taxon>Hyphomicrobiales</taxon>
        <taxon>Pleomorphomonadaceae</taxon>
        <taxon>Hartmannibacter</taxon>
    </lineage>
</organism>
<keyword evidence="3" id="KW-1185">Reference proteome</keyword>
<dbReference type="InterPro" id="IPR027417">
    <property type="entry name" value="P-loop_NTPase"/>
</dbReference>
<dbReference type="AlphaFoldDB" id="A0A2C9D0E3"/>
<sequence length="571" mass="62756">MTGSEDQLLNTHLPRMIFVAGMHRSGTSALTRVLNLAGAALPEALLPGAAGNVVGHWEPADVVALNDEILASMGLGWTSATRLPARWFDSQEAEFFTQKAAEVLRRNLQPIQTAVIKDPRLCRLLPLWIEAARRAGWTPNVVLMVRNPLEFAASLKARDRFNTTRTLMIGLRYLLDAEYGSREVPRAFVTYDSLLGEWRSTLQRLGERLDLVWPHLTDKTAVEIDEFLSDGLRHHKLGSVTGDATSPLHTMTDAVFGAFKSAAETNDLDQDRLNEQAARLAAAEDLLGPLTAFWETEWEKANALAVKLSAQKHDISNELSVQSSRLAEKERTHAEAEQTISSLADELQGLKEALARANAETLALREQGAEQERARAAAELSLSSLSGELAQARTAKAEAEAESARLKDRIGAMAGQLAEREQVNRSLDASIEDYGALLQELEKRLGAVFRKTDSLEATIGTLKADNAALDTKLQSAEQAIESGKLQLAALCVTTRAKGLFPAGELFDEAAYRARNPDVDMAIKNQKCPSAFIHWVEWGIGEDRPGFFNPVSRQELIENAKQVRSNRVKIVI</sequence>
<dbReference type="SUPFAM" id="SSF52540">
    <property type="entry name" value="P-loop containing nucleoside triphosphate hydrolases"/>
    <property type="match status" value="1"/>
</dbReference>
<gene>
    <name evidence="2" type="ORF">HDIA_0152</name>
</gene>
<proteinExistence type="predicted"/>
<dbReference type="KEGG" id="hdi:HDIA_0152"/>
<evidence type="ECO:0000313" key="2">
    <source>
        <dbReference type="EMBL" id="SON53693.1"/>
    </source>
</evidence>
<name>A0A2C9D0E3_9HYPH</name>